<keyword evidence="12" id="KW-1185">Reference proteome</keyword>
<reference evidence="11" key="1">
    <citation type="submission" date="2021-03" db="EMBL/GenBank/DDBJ databases">
        <title>Agromyces archimandritus sp. nov., isolated from the cockroach Archimandrita tessellata.</title>
        <authorList>
            <person name="Guzman J."/>
            <person name="Ortuzar M."/>
            <person name="Poehlein A."/>
            <person name="Daniel R."/>
            <person name="Trujillo M."/>
            <person name="Vilcinskas A."/>
        </authorList>
    </citation>
    <scope>NUCLEOTIDE SEQUENCE</scope>
    <source>
        <strain evidence="11">G127AT</strain>
    </source>
</reference>
<keyword evidence="2" id="KW-0813">Transport</keyword>
<gene>
    <name evidence="11" type="ORF">G127AT_11045</name>
</gene>
<dbReference type="GO" id="GO:0000103">
    <property type="term" value="P:sulfate assimilation"/>
    <property type="evidence" value="ECO:0007669"/>
    <property type="project" value="TreeGrafter"/>
</dbReference>
<evidence type="ECO:0000313" key="12">
    <source>
        <dbReference type="Proteomes" id="UP000671914"/>
    </source>
</evidence>
<evidence type="ECO:0000256" key="8">
    <source>
        <dbReference type="ARBA" id="ARBA00023032"/>
    </source>
</evidence>
<protein>
    <submittedName>
        <fullName evidence="11">EI24 domain-containing protein</fullName>
    </submittedName>
</protein>
<dbReference type="Pfam" id="PF07264">
    <property type="entry name" value="EI24"/>
    <property type="match status" value="1"/>
</dbReference>
<keyword evidence="4" id="KW-0997">Cell inner membrane</keyword>
<dbReference type="InterPro" id="IPR050480">
    <property type="entry name" value="CysZ-like"/>
</dbReference>
<dbReference type="KEGG" id="aarc:G127AT_11045"/>
<keyword evidence="9 10" id="KW-0472">Membrane</keyword>
<evidence type="ECO:0000256" key="7">
    <source>
        <dbReference type="ARBA" id="ARBA00022989"/>
    </source>
</evidence>
<dbReference type="PANTHER" id="PTHR37468:SF1">
    <property type="entry name" value="SULFATE TRANSPORTER CYSZ"/>
    <property type="match status" value="1"/>
</dbReference>
<dbReference type="AlphaFoldDB" id="A0A975FR44"/>
<evidence type="ECO:0000256" key="5">
    <source>
        <dbReference type="ARBA" id="ARBA00022605"/>
    </source>
</evidence>
<evidence type="ECO:0000256" key="4">
    <source>
        <dbReference type="ARBA" id="ARBA00022519"/>
    </source>
</evidence>
<keyword evidence="6 10" id="KW-0812">Transmembrane</keyword>
<keyword evidence="3" id="KW-1003">Cell membrane</keyword>
<dbReference type="GO" id="GO:0019344">
    <property type="term" value="P:cysteine biosynthetic process"/>
    <property type="evidence" value="ECO:0007669"/>
    <property type="project" value="TreeGrafter"/>
</dbReference>
<evidence type="ECO:0000256" key="2">
    <source>
        <dbReference type="ARBA" id="ARBA00022448"/>
    </source>
</evidence>
<dbReference type="InterPro" id="IPR059112">
    <property type="entry name" value="CysZ/EI24"/>
</dbReference>
<keyword evidence="5" id="KW-0028">Amino-acid biosynthesis</keyword>
<name>A0A975FR44_9MICO</name>
<proteinExistence type="predicted"/>
<evidence type="ECO:0000256" key="9">
    <source>
        <dbReference type="ARBA" id="ARBA00023136"/>
    </source>
</evidence>
<evidence type="ECO:0000313" key="11">
    <source>
        <dbReference type="EMBL" id="QTX06287.1"/>
    </source>
</evidence>
<organism evidence="11 12">
    <name type="scientific">Agromyces archimandritae</name>
    <dbReference type="NCBI Taxonomy" id="2781962"/>
    <lineage>
        <taxon>Bacteria</taxon>
        <taxon>Bacillati</taxon>
        <taxon>Actinomycetota</taxon>
        <taxon>Actinomycetes</taxon>
        <taxon>Micrococcales</taxon>
        <taxon>Microbacteriaceae</taxon>
        <taxon>Agromyces</taxon>
    </lineage>
</organism>
<evidence type="ECO:0000256" key="6">
    <source>
        <dbReference type="ARBA" id="ARBA00022692"/>
    </source>
</evidence>
<comment type="subcellular location">
    <subcellularLocation>
        <location evidence="1">Membrane</location>
        <topology evidence="1">Multi-pass membrane protein</topology>
    </subcellularLocation>
</comment>
<sequence length="224" mass="22495">MFLGLVPAAIVGALALAALIVLGMQLPGLVDLVTPFADGWHPFWAGAVRIALGIAGFTAAVLLVAVTFTAVTLAVGDPFYERIWMAVETEAGDPPAGGAGFWRGVADAAALIGLGLVAALAAAAAGAVPVIGAVLGPVAGVVLSGWVLGRELTSRGLAARDLGADARHRVRRGFGARQLGFGIAVQLCFMVPFGAVAVMPAAVAGAAMLTRRMLDAPRPASTGH</sequence>
<keyword evidence="8" id="KW-0764">Sulfate transport</keyword>
<dbReference type="GO" id="GO:0009675">
    <property type="term" value="F:high-affinity sulfate:proton symporter activity"/>
    <property type="evidence" value="ECO:0007669"/>
    <property type="project" value="TreeGrafter"/>
</dbReference>
<dbReference type="GO" id="GO:0005886">
    <property type="term" value="C:plasma membrane"/>
    <property type="evidence" value="ECO:0007669"/>
    <property type="project" value="TreeGrafter"/>
</dbReference>
<dbReference type="Proteomes" id="UP000671914">
    <property type="component" value="Chromosome"/>
</dbReference>
<dbReference type="PANTHER" id="PTHR37468">
    <property type="entry name" value="SULFATE TRANSPORTER CYSZ"/>
    <property type="match status" value="1"/>
</dbReference>
<evidence type="ECO:0000256" key="3">
    <source>
        <dbReference type="ARBA" id="ARBA00022475"/>
    </source>
</evidence>
<evidence type="ECO:0000256" key="1">
    <source>
        <dbReference type="ARBA" id="ARBA00004141"/>
    </source>
</evidence>
<accession>A0A975FR44</accession>
<dbReference type="EMBL" id="CP071696">
    <property type="protein sequence ID" value="QTX06287.1"/>
    <property type="molecule type" value="Genomic_DNA"/>
</dbReference>
<keyword evidence="7 10" id="KW-1133">Transmembrane helix</keyword>
<feature type="transmembrane region" description="Helical" evidence="10">
    <location>
        <begin position="179"/>
        <end position="209"/>
    </location>
</feature>
<feature type="transmembrane region" description="Helical" evidence="10">
    <location>
        <begin position="47"/>
        <end position="75"/>
    </location>
</feature>
<evidence type="ECO:0000256" key="10">
    <source>
        <dbReference type="SAM" id="Phobius"/>
    </source>
</evidence>
<feature type="transmembrane region" description="Helical" evidence="10">
    <location>
        <begin position="105"/>
        <end position="124"/>
    </location>
</feature>